<keyword evidence="1" id="KW-0472">Membrane</keyword>
<dbReference type="STRING" id="56449.XBLMG947_4147"/>
<proteinExistence type="predicted"/>
<protein>
    <submittedName>
        <fullName evidence="2">Uncharacterized protein</fullName>
    </submittedName>
</protein>
<evidence type="ECO:0000313" key="3">
    <source>
        <dbReference type="Proteomes" id="UP000092503"/>
    </source>
</evidence>
<name>A0A1C3NSE1_9XANT</name>
<dbReference type="RefSeq" id="WP_245228293.1">
    <property type="nucleotide sequence ID" value="NZ_FLTX01000115.1"/>
</dbReference>
<sequence>MTVITDALAPYALIVRLVLWGVLTGGLLVSGCRYRERTATDAAATQVRKAQAAVGNALATANACGQQLSAVSAQTLAAERRASKQ</sequence>
<feature type="transmembrane region" description="Helical" evidence="1">
    <location>
        <begin position="12"/>
        <end position="29"/>
    </location>
</feature>
<keyword evidence="1" id="KW-0812">Transmembrane</keyword>
<gene>
    <name evidence="2" type="ORF">XBLMG947_4147</name>
</gene>
<organism evidence="2 3">
    <name type="scientific">Xanthomonas bromi</name>
    <dbReference type="NCBI Taxonomy" id="56449"/>
    <lineage>
        <taxon>Bacteria</taxon>
        <taxon>Pseudomonadati</taxon>
        <taxon>Pseudomonadota</taxon>
        <taxon>Gammaproteobacteria</taxon>
        <taxon>Lysobacterales</taxon>
        <taxon>Lysobacteraceae</taxon>
        <taxon>Xanthomonas</taxon>
    </lineage>
</organism>
<dbReference type="EMBL" id="FLTX01000115">
    <property type="protein sequence ID" value="SBV53319.1"/>
    <property type="molecule type" value="Genomic_DNA"/>
</dbReference>
<evidence type="ECO:0000256" key="1">
    <source>
        <dbReference type="SAM" id="Phobius"/>
    </source>
</evidence>
<dbReference type="AlphaFoldDB" id="A0A1C3NSE1"/>
<dbReference type="Proteomes" id="UP000092503">
    <property type="component" value="Unassembled WGS sequence"/>
</dbReference>
<accession>A0A1C3NSE1</accession>
<keyword evidence="1" id="KW-1133">Transmembrane helix</keyword>
<evidence type="ECO:0000313" key="2">
    <source>
        <dbReference type="EMBL" id="SBV53319.1"/>
    </source>
</evidence>
<reference evidence="2 3" key="1">
    <citation type="submission" date="2016-06" db="EMBL/GenBank/DDBJ databases">
        <authorList>
            <person name="Kjaerup R.B."/>
            <person name="Dalgaard T.S."/>
            <person name="Juul-Madsen H.R."/>
        </authorList>
    </citation>
    <scope>NUCLEOTIDE SEQUENCE [LARGE SCALE GENOMIC DNA]</scope>
    <source>
        <strain evidence="2">LMG947</strain>
    </source>
</reference>